<name>A0A0E9V3S0_ANGAN</name>
<organism evidence="1">
    <name type="scientific">Anguilla anguilla</name>
    <name type="common">European freshwater eel</name>
    <name type="synonym">Muraena anguilla</name>
    <dbReference type="NCBI Taxonomy" id="7936"/>
    <lineage>
        <taxon>Eukaryota</taxon>
        <taxon>Metazoa</taxon>
        <taxon>Chordata</taxon>
        <taxon>Craniata</taxon>
        <taxon>Vertebrata</taxon>
        <taxon>Euteleostomi</taxon>
        <taxon>Actinopterygii</taxon>
        <taxon>Neopterygii</taxon>
        <taxon>Teleostei</taxon>
        <taxon>Anguilliformes</taxon>
        <taxon>Anguillidae</taxon>
        <taxon>Anguilla</taxon>
    </lineage>
</organism>
<dbReference type="EMBL" id="GBXM01035926">
    <property type="protein sequence ID" value="JAH72651.1"/>
    <property type="molecule type" value="Transcribed_RNA"/>
</dbReference>
<accession>A0A0E9V3S0</accession>
<dbReference type="AlphaFoldDB" id="A0A0E9V3S0"/>
<reference evidence="1" key="1">
    <citation type="submission" date="2014-11" db="EMBL/GenBank/DDBJ databases">
        <authorList>
            <person name="Amaro Gonzalez C."/>
        </authorList>
    </citation>
    <scope>NUCLEOTIDE SEQUENCE</scope>
</reference>
<evidence type="ECO:0000313" key="1">
    <source>
        <dbReference type="EMBL" id="JAH72651.1"/>
    </source>
</evidence>
<reference evidence="1" key="2">
    <citation type="journal article" date="2015" name="Fish Shellfish Immunol.">
        <title>Early steps in the European eel (Anguilla anguilla)-Vibrio vulnificus interaction in the gills: Role of the RtxA13 toxin.</title>
        <authorList>
            <person name="Callol A."/>
            <person name="Pajuelo D."/>
            <person name="Ebbesson L."/>
            <person name="Teles M."/>
            <person name="MacKenzie S."/>
            <person name="Amaro C."/>
        </authorList>
    </citation>
    <scope>NUCLEOTIDE SEQUENCE</scope>
</reference>
<dbReference type="EMBL" id="GBXM01027483">
    <property type="protein sequence ID" value="JAH81094.1"/>
    <property type="molecule type" value="Transcribed_RNA"/>
</dbReference>
<proteinExistence type="predicted"/>
<protein>
    <submittedName>
        <fullName evidence="1">Uncharacterized protein</fullName>
    </submittedName>
</protein>
<sequence>MSLLYRSSEGLTKCVPSVLAVCFSLTFAWWSTNSGATDWLK</sequence>